<feature type="compositionally biased region" description="Basic residues" evidence="1">
    <location>
        <begin position="74"/>
        <end position="89"/>
    </location>
</feature>
<sequence length="124" mass="14192">MEACPVCGSPIPGHLLESHVNQHFDEPPNGPPNANSRREPDILTARCTICGASVPLTQLDAHERGHESRLSAPPRRRRGEWQRRRRQRPCRCSTWTCCRCIAAVTPHLLFLRRRHVDVRGQHPR</sequence>
<dbReference type="AlphaFoldDB" id="A0A8J4AWM5"/>
<evidence type="ECO:0000256" key="1">
    <source>
        <dbReference type="SAM" id="MobiDB-lite"/>
    </source>
</evidence>
<comment type="caution">
    <text evidence="2">The sequence shown here is derived from an EMBL/GenBank/DDBJ whole genome shotgun (WGS) entry which is preliminary data.</text>
</comment>
<dbReference type="EMBL" id="BNCO01000006">
    <property type="protein sequence ID" value="GIL49083.1"/>
    <property type="molecule type" value="Genomic_DNA"/>
</dbReference>
<evidence type="ECO:0000313" key="2">
    <source>
        <dbReference type="EMBL" id="GIL49083.1"/>
    </source>
</evidence>
<feature type="region of interest" description="Disordered" evidence="1">
    <location>
        <begin position="60"/>
        <end position="89"/>
    </location>
</feature>
<name>A0A8J4AWM5_9CHLO</name>
<reference evidence="2" key="1">
    <citation type="journal article" date="2021" name="Proc. Natl. Acad. Sci. U.S.A.">
        <title>Three genomes in the algal genus Volvox reveal the fate of a haploid sex-determining region after a transition to homothallism.</title>
        <authorList>
            <person name="Yamamoto K."/>
            <person name="Hamaji T."/>
            <person name="Kawai-Toyooka H."/>
            <person name="Matsuzaki R."/>
            <person name="Takahashi F."/>
            <person name="Nishimura Y."/>
            <person name="Kawachi M."/>
            <person name="Noguchi H."/>
            <person name="Minakuchi Y."/>
            <person name="Umen J.G."/>
            <person name="Toyoda A."/>
            <person name="Nozaki H."/>
        </authorList>
    </citation>
    <scope>NUCLEOTIDE SEQUENCE</scope>
    <source>
        <strain evidence="2">NIES-3780</strain>
    </source>
</reference>
<organism evidence="2 3">
    <name type="scientific">Volvox africanus</name>
    <dbReference type="NCBI Taxonomy" id="51714"/>
    <lineage>
        <taxon>Eukaryota</taxon>
        <taxon>Viridiplantae</taxon>
        <taxon>Chlorophyta</taxon>
        <taxon>core chlorophytes</taxon>
        <taxon>Chlorophyceae</taxon>
        <taxon>CS clade</taxon>
        <taxon>Chlamydomonadales</taxon>
        <taxon>Volvocaceae</taxon>
        <taxon>Volvox</taxon>
    </lineage>
</organism>
<feature type="compositionally biased region" description="Basic and acidic residues" evidence="1">
    <location>
        <begin position="60"/>
        <end position="69"/>
    </location>
</feature>
<dbReference type="Proteomes" id="UP000747399">
    <property type="component" value="Unassembled WGS sequence"/>
</dbReference>
<proteinExistence type="predicted"/>
<accession>A0A8J4AWM5</accession>
<evidence type="ECO:0000313" key="3">
    <source>
        <dbReference type="Proteomes" id="UP000747399"/>
    </source>
</evidence>
<protein>
    <submittedName>
        <fullName evidence="2">Uncharacterized protein</fullName>
    </submittedName>
</protein>
<gene>
    <name evidence="2" type="ORF">Vafri_5549</name>
</gene>
<keyword evidence="3" id="KW-1185">Reference proteome</keyword>